<dbReference type="Gene3D" id="3.30.830.10">
    <property type="entry name" value="Metalloenzyme, LuxS/M16 peptidase-like"/>
    <property type="match status" value="2"/>
</dbReference>
<dbReference type="Pfam" id="PF05193">
    <property type="entry name" value="Peptidase_M16_C"/>
    <property type="match status" value="1"/>
</dbReference>
<evidence type="ECO:0000259" key="2">
    <source>
        <dbReference type="Pfam" id="PF05193"/>
    </source>
</evidence>
<dbReference type="EMBL" id="CP017962">
    <property type="protein sequence ID" value="APC48569.1"/>
    <property type="molecule type" value="Genomic_DNA"/>
</dbReference>
<dbReference type="Proteomes" id="UP000182945">
    <property type="component" value="Chromosome"/>
</dbReference>
<dbReference type="GeneID" id="71514811"/>
<dbReference type="KEGG" id="vhl:BME96_10435"/>
<dbReference type="SUPFAM" id="SSF63411">
    <property type="entry name" value="LuxS/MPP-like metallohydrolase"/>
    <property type="match status" value="2"/>
</dbReference>
<evidence type="ECO:0000313" key="3">
    <source>
        <dbReference type="EMBL" id="APC48569.1"/>
    </source>
</evidence>
<sequence>MLGFTERIKNEKGFNLHFIKTKKYKTLSIVVKIKGNLERETITKRALLPYILQQGTENYATKQDLQKKLADLYGATLSIDGGKKGESHILSLRLELANEKFVPDASSITEEGIALLIELLFNPRKVNGSFDNAVILREKDTLLRKIQSVQDDKMAYANIRLIEEMCENENYRLHVHGYEEDLAEIDSTNLYNYYKKMLMEDQIDIYIQGDYDEEHINDILSPMLHKQLEDKKSNVLTEKSSKQKQTKKEVKQPKEIIEKQQLQQAKLHIGYRTNVTFRDDDYSALHVFNGLFGGFPSSKLFINVREKNSLAYYAASRMESQKGLLLVFSGIAPEDYEKARDIIRLQVEAMKNGDFSLEDMQQIKELITNQLLETMDHPQGLIELLYQQVLSDWILPPKQLIDNINKVTKEDVVQVAKKLEEDTLYLLTTKGDASDE</sequence>
<feature type="domain" description="Peptidase M16 C-terminal" evidence="2">
    <location>
        <begin position="186"/>
        <end position="365"/>
    </location>
</feature>
<evidence type="ECO:0000313" key="4">
    <source>
        <dbReference type="Proteomes" id="UP000182945"/>
    </source>
</evidence>
<dbReference type="InterPro" id="IPR050361">
    <property type="entry name" value="MPP/UQCRC_Complex"/>
</dbReference>
<dbReference type="PANTHER" id="PTHR11851">
    <property type="entry name" value="METALLOPROTEASE"/>
    <property type="match status" value="1"/>
</dbReference>
<dbReference type="NCBIfam" id="NF047422">
    <property type="entry name" value="YfmF_fam"/>
    <property type="match status" value="1"/>
</dbReference>
<protein>
    <submittedName>
        <fullName evidence="3">Peptidase M16</fullName>
    </submittedName>
</protein>
<evidence type="ECO:0000256" key="1">
    <source>
        <dbReference type="SAM" id="MobiDB-lite"/>
    </source>
</evidence>
<gene>
    <name evidence="3" type="ORF">BME96_10435</name>
</gene>
<dbReference type="RefSeq" id="WP_060680166.1">
    <property type="nucleotide sequence ID" value="NZ_CP017962.1"/>
</dbReference>
<reference evidence="3 4" key="1">
    <citation type="submission" date="2016-11" db="EMBL/GenBank/DDBJ databases">
        <title>Complete genome sequencing of Virgibacillus halodenitrificans PDB-F2.</title>
        <authorList>
            <person name="Sun Z."/>
            <person name="Zhou Y."/>
            <person name="Li H."/>
        </authorList>
    </citation>
    <scope>NUCLEOTIDE SEQUENCE [LARGE SCALE GENOMIC DNA]</scope>
    <source>
        <strain evidence="3 4">PDB-F2</strain>
    </source>
</reference>
<dbReference type="PANTHER" id="PTHR11851:SF186">
    <property type="entry name" value="INACTIVE METALLOPROTEASE YMFF-RELATED"/>
    <property type="match status" value="1"/>
</dbReference>
<organism evidence="3 4">
    <name type="scientific">Virgibacillus halodenitrificans</name>
    <name type="common">Bacillus halodenitrificans</name>
    <dbReference type="NCBI Taxonomy" id="1482"/>
    <lineage>
        <taxon>Bacteria</taxon>
        <taxon>Bacillati</taxon>
        <taxon>Bacillota</taxon>
        <taxon>Bacilli</taxon>
        <taxon>Bacillales</taxon>
        <taxon>Bacillaceae</taxon>
        <taxon>Virgibacillus</taxon>
    </lineage>
</organism>
<proteinExistence type="predicted"/>
<accession>A0AAC9J2V4</accession>
<dbReference type="AlphaFoldDB" id="A0AAC9J2V4"/>
<name>A0AAC9J2V4_VIRHA</name>
<dbReference type="GO" id="GO:0046872">
    <property type="term" value="F:metal ion binding"/>
    <property type="evidence" value="ECO:0007669"/>
    <property type="project" value="InterPro"/>
</dbReference>
<dbReference type="InterPro" id="IPR011249">
    <property type="entry name" value="Metalloenz_LuxS/M16"/>
</dbReference>
<dbReference type="InterPro" id="IPR007863">
    <property type="entry name" value="Peptidase_M16_C"/>
</dbReference>
<feature type="region of interest" description="Disordered" evidence="1">
    <location>
        <begin position="232"/>
        <end position="254"/>
    </location>
</feature>